<dbReference type="Pfam" id="PF00512">
    <property type="entry name" value="HisKA"/>
    <property type="match status" value="1"/>
</dbReference>
<feature type="domain" description="PAC" evidence="16">
    <location>
        <begin position="305"/>
        <end position="357"/>
    </location>
</feature>
<evidence type="ECO:0000256" key="3">
    <source>
        <dbReference type="ARBA" id="ARBA00022553"/>
    </source>
</evidence>
<dbReference type="FunFam" id="1.10.287.130:FF:000002">
    <property type="entry name" value="Two-component osmosensing histidine kinase"/>
    <property type="match status" value="1"/>
</dbReference>
<evidence type="ECO:0000256" key="4">
    <source>
        <dbReference type="ARBA" id="ARBA00022679"/>
    </source>
</evidence>
<dbReference type="InterPro" id="IPR036097">
    <property type="entry name" value="HisK_dim/P_sf"/>
</dbReference>
<dbReference type="Pfam" id="PF02518">
    <property type="entry name" value="HATPase_c"/>
    <property type="match status" value="1"/>
</dbReference>
<dbReference type="PRINTS" id="PR00344">
    <property type="entry name" value="BCTRLSENSOR"/>
</dbReference>
<dbReference type="InterPro" id="IPR000700">
    <property type="entry name" value="PAS-assoc_C"/>
</dbReference>
<feature type="coiled-coil region" evidence="12">
    <location>
        <begin position="211"/>
        <end position="238"/>
    </location>
</feature>
<feature type="domain" description="Histidine kinase" evidence="14">
    <location>
        <begin position="375"/>
        <end position="600"/>
    </location>
</feature>
<dbReference type="CDD" id="cd16922">
    <property type="entry name" value="HATPase_EvgS-ArcB-TorS-like"/>
    <property type="match status" value="1"/>
</dbReference>
<dbReference type="Proteomes" id="UP000054823">
    <property type="component" value="Unassembled WGS sequence"/>
</dbReference>
<evidence type="ECO:0000256" key="7">
    <source>
        <dbReference type="ARBA" id="ARBA00022840"/>
    </source>
</evidence>
<dbReference type="EMBL" id="CYPW01000006">
    <property type="protein sequence ID" value="CUH51659.1"/>
    <property type="molecule type" value="Genomic_DNA"/>
</dbReference>
<dbReference type="CDD" id="cd00082">
    <property type="entry name" value="HisKA"/>
    <property type="match status" value="1"/>
</dbReference>
<keyword evidence="4 17" id="KW-0808">Transferase</keyword>
<dbReference type="PROSITE" id="PS50113">
    <property type="entry name" value="PAC"/>
    <property type="match status" value="1"/>
</dbReference>
<dbReference type="SMART" id="SM00448">
    <property type="entry name" value="REC"/>
    <property type="match status" value="1"/>
</dbReference>
<keyword evidence="5" id="KW-0547">Nucleotide-binding</keyword>
<dbReference type="Gene3D" id="3.40.50.2300">
    <property type="match status" value="1"/>
</dbReference>
<dbReference type="OrthoDB" id="9801651at2"/>
<feature type="transmembrane region" description="Helical" evidence="13">
    <location>
        <begin position="147"/>
        <end position="169"/>
    </location>
</feature>
<dbReference type="InterPro" id="IPR003594">
    <property type="entry name" value="HATPase_dom"/>
</dbReference>
<evidence type="ECO:0000256" key="9">
    <source>
        <dbReference type="ARBA" id="ARBA00064003"/>
    </source>
</evidence>
<dbReference type="GO" id="GO:0005524">
    <property type="term" value="F:ATP binding"/>
    <property type="evidence" value="ECO:0007669"/>
    <property type="project" value="UniProtKB-KW"/>
</dbReference>
<reference evidence="17 18" key="1">
    <citation type="submission" date="2015-09" db="EMBL/GenBank/DDBJ databases">
        <authorList>
            <consortium name="Swine Surveillance"/>
        </authorList>
    </citation>
    <scope>NUCLEOTIDE SEQUENCE [LARGE SCALE GENOMIC DNA]</scope>
    <source>
        <strain evidence="17 18">CECT 7688</strain>
    </source>
</reference>
<keyword evidence="6 17" id="KW-0418">Kinase</keyword>
<evidence type="ECO:0000313" key="17">
    <source>
        <dbReference type="EMBL" id="CUH51659.1"/>
    </source>
</evidence>
<dbReference type="Gene3D" id="3.30.565.10">
    <property type="entry name" value="Histidine kinase-like ATPase, C-terminal domain"/>
    <property type="match status" value="1"/>
</dbReference>
<proteinExistence type="predicted"/>
<dbReference type="Gene3D" id="3.30.450.20">
    <property type="entry name" value="PAS domain"/>
    <property type="match status" value="1"/>
</dbReference>
<evidence type="ECO:0000259" key="16">
    <source>
        <dbReference type="PROSITE" id="PS50113"/>
    </source>
</evidence>
<comment type="subunit">
    <text evidence="9">At low DSF concentrations, interacts with RpfF.</text>
</comment>
<evidence type="ECO:0000259" key="14">
    <source>
        <dbReference type="PROSITE" id="PS50109"/>
    </source>
</evidence>
<feature type="transmembrane region" description="Helical" evidence="13">
    <location>
        <begin position="38"/>
        <end position="66"/>
    </location>
</feature>
<dbReference type="GO" id="GO:0000155">
    <property type="term" value="F:phosphorelay sensor kinase activity"/>
    <property type="evidence" value="ECO:0007669"/>
    <property type="project" value="InterPro"/>
</dbReference>
<gene>
    <name evidence="17" type="primary">luxQ_5</name>
    <name evidence="17" type="ORF">SHM7688_01098</name>
</gene>
<dbReference type="SMART" id="SM00388">
    <property type="entry name" value="HisKA"/>
    <property type="match status" value="1"/>
</dbReference>
<evidence type="ECO:0000256" key="5">
    <source>
        <dbReference type="ARBA" id="ARBA00022741"/>
    </source>
</evidence>
<dbReference type="NCBIfam" id="TIGR00229">
    <property type="entry name" value="sensory_box"/>
    <property type="match status" value="1"/>
</dbReference>
<dbReference type="CDD" id="cd17546">
    <property type="entry name" value="REC_hyHK_CKI1_RcsC-like"/>
    <property type="match status" value="1"/>
</dbReference>
<evidence type="ECO:0000256" key="10">
    <source>
        <dbReference type="ARBA" id="ARBA00068150"/>
    </source>
</evidence>
<feature type="modified residue" description="4-aspartylphosphate" evidence="11">
    <location>
        <position position="678"/>
    </location>
</feature>
<dbReference type="InterPro" id="IPR011006">
    <property type="entry name" value="CheY-like_superfamily"/>
</dbReference>
<dbReference type="SUPFAM" id="SSF55785">
    <property type="entry name" value="PYP-like sensor domain (PAS domain)"/>
    <property type="match status" value="1"/>
</dbReference>
<keyword evidence="18" id="KW-1185">Reference proteome</keyword>
<dbReference type="FunFam" id="3.30.565.10:FF:000010">
    <property type="entry name" value="Sensor histidine kinase RcsC"/>
    <property type="match status" value="1"/>
</dbReference>
<feature type="domain" description="Response regulatory" evidence="15">
    <location>
        <begin position="629"/>
        <end position="744"/>
    </location>
</feature>
<dbReference type="Gene3D" id="1.10.287.130">
    <property type="match status" value="1"/>
</dbReference>
<evidence type="ECO:0000256" key="2">
    <source>
        <dbReference type="ARBA" id="ARBA00012438"/>
    </source>
</evidence>
<dbReference type="InterPro" id="IPR005467">
    <property type="entry name" value="His_kinase_dom"/>
</dbReference>
<keyword evidence="7" id="KW-0067">ATP-binding</keyword>
<dbReference type="PROSITE" id="PS50109">
    <property type="entry name" value="HIS_KIN"/>
    <property type="match status" value="1"/>
</dbReference>
<comment type="catalytic activity">
    <reaction evidence="1">
        <text>ATP + protein L-histidine = ADP + protein N-phospho-L-histidine.</text>
        <dbReference type="EC" id="2.7.13.3"/>
    </reaction>
</comment>
<feature type="transmembrane region" description="Helical" evidence="13">
    <location>
        <begin position="123"/>
        <end position="141"/>
    </location>
</feature>
<dbReference type="CDD" id="cd00130">
    <property type="entry name" value="PAS"/>
    <property type="match status" value="1"/>
</dbReference>
<evidence type="ECO:0000256" key="11">
    <source>
        <dbReference type="PROSITE-ProRule" id="PRU00169"/>
    </source>
</evidence>
<dbReference type="SUPFAM" id="SSF55874">
    <property type="entry name" value="ATPase domain of HSP90 chaperone/DNA topoisomerase II/histidine kinase"/>
    <property type="match status" value="1"/>
</dbReference>
<sequence>MTADSKQKLLHDSRQLARLKELLVQYAEDRLGTLRRRLVVYALALIAMTGATDLRYGLAATLILLIGEWVDCYTLRQVAPRIAAGAPLVSVQRLAAFAGIMQALSLSIGAAIYVFAEGNDSSILGVAAAFGMGTVNAALILPTNPRVAILKMAVFMITPVLMLTYKTFLSPSALSLDHIDFPMFLVLLSMGYMCYSFATSGFHSYRQNEALRRSQLNLSDANEELGRHQHELQKLSMVARQTNDAVLLMTPERSVEWVNEAFCRLSRLPKEHSVGKPFEDLLAMSKAPPEVLDGIATAARNAVPHRAELAAHMPEGNVIWTDLHILPVTNGDNVLEFIVAIARDITHIKEHSESLRAARVAAEDAAKAKADFLANMSHEIRTPMTGIMGMADLLSQTHQTPEQREYTQTIIGSSRSLLTIINDILDLSKMDAGKMEISETEFRVRECFEETVRLLSPTVRDKGLDMTLHFDEDLPEVILSDDVRISQLATNIIGNAAKFTEHGQIDIHVWSEQEDTDEGGTEYSLHFVVEDTGIGIPEDKLATIFDEFSQAENSTTRRFGGTGLGLAICQVLVSLMGGTISVTSTYGAGSSFQISLPIRLPEAGSDALVPFASTEEVEDFNLQDLEGLRVLVAEDNQTNRLLLKKFLETLPIHLHFAHDGYEAVEAALQHAPDLIFMDMSMPNMSGLDATEAIRGSSIEQPVIVALTANVFDSERQACLSAGMDDFLTKPIRKEDLIACLLAHLGPQSGTDYDSHNALNA</sequence>
<dbReference type="InterPro" id="IPR036890">
    <property type="entry name" value="HATPase_C_sf"/>
</dbReference>
<evidence type="ECO:0000256" key="6">
    <source>
        <dbReference type="ARBA" id="ARBA00022777"/>
    </source>
</evidence>
<dbReference type="InterPro" id="IPR004358">
    <property type="entry name" value="Sig_transdc_His_kin-like_C"/>
</dbReference>
<dbReference type="InterPro" id="IPR001789">
    <property type="entry name" value="Sig_transdc_resp-reg_receiver"/>
</dbReference>
<dbReference type="EC" id="2.7.13.3" evidence="2"/>
<keyword evidence="3 11" id="KW-0597">Phosphoprotein</keyword>
<organism evidence="17 18">
    <name type="scientific">Shimia marina</name>
    <dbReference type="NCBI Taxonomy" id="321267"/>
    <lineage>
        <taxon>Bacteria</taxon>
        <taxon>Pseudomonadati</taxon>
        <taxon>Pseudomonadota</taxon>
        <taxon>Alphaproteobacteria</taxon>
        <taxon>Rhodobacterales</taxon>
        <taxon>Roseobacteraceae</taxon>
    </lineage>
</organism>
<keyword evidence="13" id="KW-0812">Transmembrane</keyword>
<dbReference type="STRING" id="321267.SHM7688_01098"/>
<dbReference type="InterPro" id="IPR000014">
    <property type="entry name" value="PAS"/>
</dbReference>
<evidence type="ECO:0000313" key="18">
    <source>
        <dbReference type="Proteomes" id="UP000054823"/>
    </source>
</evidence>
<dbReference type="PANTHER" id="PTHR45339:SF1">
    <property type="entry name" value="HYBRID SIGNAL TRANSDUCTION HISTIDINE KINASE J"/>
    <property type="match status" value="1"/>
</dbReference>
<dbReference type="InterPro" id="IPR003661">
    <property type="entry name" value="HisK_dim/P_dom"/>
</dbReference>
<evidence type="ECO:0000259" key="15">
    <source>
        <dbReference type="PROSITE" id="PS50110"/>
    </source>
</evidence>
<dbReference type="SUPFAM" id="SSF52172">
    <property type="entry name" value="CheY-like"/>
    <property type="match status" value="1"/>
</dbReference>
<dbReference type="Pfam" id="PF13426">
    <property type="entry name" value="PAS_9"/>
    <property type="match status" value="1"/>
</dbReference>
<evidence type="ECO:0000256" key="1">
    <source>
        <dbReference type="ARBA" id="ARBA00000085"/>
    </source>
</evidence>
<dbReference type="InterPro" id="IPR035965">
    <property type="entry name" value="PAS-like_dom_sf"/>
</dbReference>
<keyword evidence="13" id="KW-0472">Membrane</keyword>
<evidence type="ECO:0000256" key="13">
    <source>
        <dbReference type="SAM" id="Phobius"/>
    </source>
</evidence>
<keyword evidence="13" id="KW-1133">Transmembrane helix</keyword>
<feature type="transmembrane region" description="Helical" evidence="13">
    <location>
        <begin position="181"/>
        <end position="198"/>
    </location>
</feature>
<dbReference type="SUPFAM" id="SSF47384">
    <property type="entry name" value="Homodimeric domain of signal transducing histidine kinase"/>
    <property type="match status" value="1"/>
</dbReference>
<keyword evidence="12" id="KW-0175">Coiled coil</keyword>
<protein>
    <recommendedName>
        <fullName evidence="10">Sensory/regulatory protein RpfC</fullName>
        <ecNumber evidence="2">2.7.13.3</ecNumber>
    </recommendedName>
</protein>
<dbReference type="Pfam" id="PF00072">
    <property type="entry name" value="Response_reg"/>
    <property type="match status" value="1"/>
</dbReference>
<dbReference type="RefSeq" id="WP_058238938.1">
    <property type="nucleotide sequence ID" value="NZ_CYPW01000006.1"/>
</dbReference>
<feature type="transmembrane region" description="Helical" evidence="13">
    <location>
        <begin position="94"/>
        <end position="116"/>
    </location>
</feature>
<evidence type="ECO:0000256" key="12">
    <source>
        <dbReference type="SAM" id="Coils"/>
    </source>
</evidence>
<dbReference type="PROSITE" id="PS50110">
    <property type="entry name" value="RESPONSE_REGULATORY"/>
    <property type="match status" value="1"/>
</dbReference>
<evidence type="ECO:0000256" key="8">
    <source>
        <dbReference type="ARBA" id="ARBA00023012"/>
    </source>
</evidence>
<dbReference type="SMART" id="SM00387">
    <property type="entry name" value="HATPase_c"/>
    <property type="match status" value="1"/>
</dbReference>
<dbReference type="PANTHER" id="PTHR45339">
    <property type="entry name" value="HYBRID SIGNAL TRANSDUCTION HISTIDINE KINASE J"/>
    <property type="match status" value="1"/>
</dbReference>
<name>A0A0P1ENS9_9RHOB</name>
<accession>A0A0P1ENS9</accession>
<dbReference type="AlphaFoldDB" id="A0A0P1ENS9"/>
<keyword evidence="8" id="KW-0902">Two-component regulatory system</keyword>